<name>A0AAP0Q4I5_9MAGN</name>
<proteinExistence type="predicted"/>
<evidence type="ECO:0000313" key="3">
    <source>
        <dbReference type="Proteomes" id="UP001419268"/>
    </source>
</evidence>
<comment type="caution">
    <text evidence="2">The sequence shown here is derived from an EMBL/GenBank/DDBJ whole genome shotgun (WGS) entry which is preliminary data.</text>
</comment>
<sequence>MNPFFFIILSGLYFLFNFTFHSLYSSLNFKLILTLKSAAQFGEKTVIKDFIELGSIL</sequence>
<keyword evidence="1" id="KW-0812">Transmembrane</keyword>
<protein>
    <submittedName>
        <fullName evidence="2">Uncharacterized protein</fullName>
    </submittedName>
</protein>
<organism evidence="2 3">
    <name type="scientific">Stephania cephalantha</name>
    <dbReference type="NCBI Taxonomy" id="152367"/>
    <lineage>
        <taxon>Eukaryota</taxon>
        <taxon>Viridiplantae</taxon>
        <taxon>Streptophyta</taxon>
        <taxon>Embryophyta</taxon>
        <taxon>Tracheophyta</taxon>
        <taxon>Spermatophyta</taxon>
        <taxon>Magnoliopsida</taxon>
        <taxon>Ranunculales</taxon>
        <taxon>Menispermaceae</taxon>
        <taxon>Menispermoideae</taxon>
        <taxon>Cissampelideae</taxon>
        <taxon>Stephania</taxon>
    </lineage>
</organism>
<keyword evidence="1" id="KW-0472">Membrane</keyword>
<dbReference type="Proteomes" id="UP001419268">
    <property type="component" value="Unassembled WGS sequence"/>
</dbReference>
<evidence type="ECO:0000313" key="2">
    <source>
        <dbReference type="EMBL" id="KAK9167110.1"/>
    </source>
</evidence>
<accession>A0AAP0Q4I5</accession>
<dbReference type="EMBL" id="JBBNAG010000001">
    <property type="protein sequence ID" value="KAK9167110.1"/>
    <property type="molecule type" value="Genomic_DNA"/>
</dbReference>
<evidence type="ECO:0000256" key="1">
    <source>
        <dbReference type="SAM" id="Phobius"/>
    </source>
</evidence>
<dbReference type="AlphaFoldDB" id="A0AAP0Q4I5"/>
<keyword evidence="1" id="KW-1133">Transmembrane helix</keyword>
<keyword evidence="3" id="KW-1185">Reference proteome</keyword>
<feature type="transmembrane region" description="Helical" evidence="1">
    <location>
        <begin position="6"/>
        <end position="27"/>
    </location>
</feature>
<gene>
    <name evidence="2" type="ORF">Scep_002301</name>
</gene>
<reference evidence="2 3" key="1">
    <citation type="submission" date="2024-01" db="EMBL/GenBank/DDBJ databases">
        <title>Genome assemblies of Stephania.</title>
        <authorList>
            <person name="Yang L."/>
        </authorList>
    </citation>
    <scope>NUCLEOTIDE SEQUENCE [LARGE SCALE GENOMIC DNA]</scope>
    <source>
        <strain evidence="2">JXDWG</strain>
        <tissue evidence="2">Leaf</tissue>
    </source>
</reference>